<evidence type="ECO:0000313" key="2">
    <source>
        <dbReference type="Proteomes" id="UP001057402"/>
    </source>
</evidence>
<organism evidence="1 2">
    <name type="scientific">Melastoma candidum</name>
    <dbReference type="NCBI Taxonomy" id="119954"/>
    <lineage>
        <taxon>Eukaryota</taxon>
        <taxon>Viridiplantae</taxon>
        <taxon>Streptophyta</taxon>
        <taxon>Embryophyta</taxon>
        <taxon>Tracheophyta</taxon>
        <taxon>Spermatophyta</taxon>
        <taxon>Magnoliopsida</taxon>
        <taxon>eudicotyledons</taxon>
        <taxon>Gunneridae</taxon>
        <taxon>Pentapetalae</taxon>
        <taxon>rosids</taxon>
        <taxon>malvids</taxon>
        <taxon>Myrtales</taxon>
        <taxon>Melastomataceae</taxon>
        <taxon>Melastomatoideae</taxon>
        <taxon>Melastomateae</taxon>
        <taxon>Melastoma</taxon>
    </lineage>
</organism>
<evidence type="ECO:0000313" key="1">
    <source>
        <dbReference type="EMBL" id="KAI4368536.1"/>
    </source>
</evidence>
<comment type="caution">
    <text evidence="1">The sequence shown here is derived from an EMBL/GenBank/DDBJ whole genome shotgun (WGS) entry which is preliminary data.</text>
</comment>
<proteinExistence type="predicted"/>
<gene>
    <name evidence="1" type="ORF">MLD38_017083</name>
</gene>
<dbReference type="EMBL" id="CM042884">
    <property type="protein sequence ID" value="KAI4368536.1"/>
    <property type="molecule type" value="Genomic_DNA"/>
</dbReference>
<protein>
    <submittedName>
        <fullName evidence="1">Uncharacterized protein</fullName>
    </submittedName>
</protein>
<dbReference type="Proteomes" id="UP001057402">
    <property type="component" value="Chromosome 5"/>
</dbReference>
<sequence length="151" mass="16643">MGWKSRLRIAVGVIKGLQYLHFGCYPQVLHYNVKPSNVMLDVEFRARLTDCGLAKLAPDSSQTACYNSPECLQNSSSSGKRQAEDHGEMAKASSPDRGVKEALDKSILGEEVEEDEMVMAVRIAVVCLSELPPDRPSSDELGLMLTQLHSY</sequence>
<keyword evidence="2" id="KW-1185">Reference proteome</keyword>
<reference evidence="2" key="1">
    <citation type="journal article" date="2023" name="Front. Plant Sci.">
        <title>Chromosomal-level genome assembly of Melastoma candidum provides insights into trichome evolution.</title>
        <authorList>
            <person name="Zhong Y."/>
            <person name="Wu W."/>
            <person name="Sun C."/>
            <person name="Zou P."/>
            <person name="Liu Y."/>
            <person name="Dai S."/>
            <person name="Zhou R."/>
        </authorList>
    </citation>
    <scope>NUCLEOTIDE SEQUENCE [LARGE SCALE GENOMIC DNA]</scope>
</reference>
<name>A0ACB9QNR2_9MYRT</name>
<accession>A0ACB9QNR2</accession>